<dbReference type="Proteomes" id="UP000242181">
    <property type="component" value="Unassembled WGS sequence"/>
</dbReference>
<dbReference type="OrthoDB" id="158131at2"/>
<accession>A0A2P7QF71</accession>
<dbReference type="AlphaFoldDB" id="A0A2P7QF71"/>
<organism evidence="1 2">
    <name type="scientific">Zobellella taiwanensis</name>
    <dbReference type="NCBI Taxonomy" id="347535"/>
    <lineage>
        <taxon>Bacteria</taxon>
        <taxon>Pseudomonadati</taxon>
        <taxon>Pseudomonadota</taxon>
        <taxon>Gammaproteobacteria</taxon>
        <taxon>Aeromonadales</taxon>
        <taxon>Aeromonadaceae</taxon>
        <taxon>Zobellella</taxon>
    </lineage>
</organism>
<name>A0A2P7QF71_9GAMM</name>
<dbReference type="EMBL" id="PXYH01000035">
    <property type="protein sequence ID" value="PSJ36609.1"/>
    <property type="molecule type" value="Genomic_DNA"/>
</dbReference>
<dbReference type="InterPro" id="IPR014942">
    <property type="entry name" value="AbiEii"/>
</dbReference>
<keyword evidence="1" id="KW-0808">Transferase</keyword>
<sequence length="307" mass="34983">MKIEPEDFIALVDRAMQNAAVSHMRPVIEKELLHYDILFCLDREGLLDQLVFQGGTSLRLCHGGSRFSEDLDFAGGRDFSSHHLTDMKQCIEDYIGARYGLEVSVREPGSLRQDPKYAELRVDKWQVAIVTAPERKGVPKQRIKIEVAGVPAYTRTPLPLRNNYDFLPDGYEDTLIYTETLSEVMADKLVALPATQKYVRHRDLWDLTWLLQQGASLDADLVANKLADYRITNFEPLLEQRIQSLPGIVASSSFTDEMRRFLPADVFERTLAKEKFTSYLVNTLQGLLGGLREQLYGHRTQGPEFVM</sequence>
<dbReference type="Gene3D" id="3.10.450.620">
    <property type="entry name" value="JHP933, nucleotidyltransferase-like core domain"/>
    <property type="match status" value="1"/>
</dbReference>
<dbReference type="Pfam" id="PF08843">
    <property type="entry name" value="AbiEii"/>
    <property type="match status" value="1"/>
</dbReference>
<dbReference type="RefSeq" id="WP_106454772.1">
    <property type="nucleotide sequence ID" value="NZ_PXYH01000035.1"/>
</dbReference>
<gene>
    <name evidence="1" type="ORF">C7I36_16490</name>
</gene>
<comment type="caution">
    <text evidence="1">The sequence shown here is derived from an EMBL/GenBank/DDBJ whole genome shotgun (WGS) entry which is preliminary data.</text>
</comment>
<dbReference type="GO" id="GO:0016740">
    <property type="term" value="F:transferase activity"/>
    <property type="evidence" value="ECO:0007669"/>
    <property type="project" value="UniProtKB-KW"/>
</dbReference>
<keyword evidence="2" id="KW-1185">Reference proteome</keyword>
<evidence type="ECO:0000313" key="2">
    <source>
        <dbReference type="Proteomes" id="UP000242181"/>
    </source>
</evidence>
<proteinExistence type="predicted"/>
<evidence type="ECO:0000313" key="1">
    <source>
        <dbReference type="EMBL" id="PSJ36609.1"/>
    </source>
</evidence>
<protein>
    <submittedName>
        <fullName evidence="1">Nucleotidyl transferase AbiEii/AbiGii toxin family protein</fullName>
    </submittedName>
</protein>
<reference evidence="1 2" key="1">
    <citation type="submission" date="2018-03" db="EMBL/GenBank/DDBJ databases">
        <title>The draft genome of Zobellella taiwanensis JCM 13381.</title>
        <authorList>
            <person name="Liu L."/>
            <person name="Li L."/>
            <person name="Wang T."/>
            <person name="Zhang X."/>
            <person name="Liang L."/>
        </authorList>
    </citation>
    <scope>NUCLEOTIDE SEQUENCE [LARGE SCALE GENOMIC DNA]</scope>
    <source>
        <strain evidence="1 2">JCM 13381</strain>
    </source>
</reference>